<dbReference type="Pfam" id="PF00285">
    <property type="entry name" value="Citrate_synt"/>
    <property type="match status" value="1"/>
</dbReference>
<dbReference type="AlphaFoldDB" id="A0AAV5B2G4"/>
<evidence type="ECO:0000313" key="5">
    <source>
        <dbReference type="EMBL" id="GJM54991.1"/>
    </source>
</evidence>
<dbReference type="PANTHER" id="PTHR11739">
    <property type="entry name" value="CITRATE SYNTHASE"/>
    <property type="match status" value="1"/>
</dbReference>
<dbReference type="InterPro" id="IPR016143">
    <property type="entry name" value="Citrate_synth-like_sm_a-sub"/>
</dbReference>
<gene>
    <name evidence="5" type="ORF">ATOP_06460</name>
</gene>
<dbReference type="RefSeq" id="WP_204407800.1">
    <property type="nucleotide sequence ID" value="NZ_BQKC01000001.1"/>
</dbReference>
<keyword evidence="6" id="KW-1185">Reference proteome</keyword>
<dbReference type="PRINTS" id="PR00143">
    <property type="entry name" value="CITRTSNTHASE"/>
</dbReference>
<reference evidence="5" key="1">
    <citation type="journal article" date="2022" name="Int. J. Syst. Evol. Microbiol.">
        <title>Granulimonas faecalis gen. nov., sp. nov., and Leptogranulimonas caecicola gen. nov., sp. nov., novel lactate-producing Atopobiaceae bacteria isolated from mouse intestines, and an emended description of the family Atopobiaceae.</title>
        <authorList>
            <person name="Morinaga K."/>
            <person name="Kusada H."/>
            <person name="Sakamoto S."/>
            <person name="Murakami T."/>
            <person name="Toyoda A."/>
            <person name="Mori H."/>
            <person name="Meng X.Y."/>
            <person name="Takashino M."/>
            <person name="Murotomi K."/>
            <person name="Tamaki H."/>
        </authorList>
    </citation>
    <scope>NUCLEOTIDE SEQUENCE</scope>
    <source>
        <strain evidence="5">OPF53</strain>
    </source>
</reference>
<dbReference type="InterPro" id="IPR036969">
    <property type="entry name" value="Citrate_synthase_sf"/>
</dbReference>
<dbReference type="GO" id="GO:0006099">
    <property type="term" value="P:tricarboxylic acid cycle"/>
    <property type="evidence" value="ECO:0007669"/>
    <property type="project" value="TreeGrafter"/>
</dbReference>
<comment type="caution">
    <text evidence="5">The sequence shown here is derived from an EMBL/GenBank/DDBJ whole genome shotgun (WGS) entry which is preliminary data.</text>
</comment>
<dbReference type="Proteomes" id="UP001055025">
    <property type="component" value="Unassembled WGS sequence"/>
</dbReference>
<dbReference type="EC" id="2.3.3.16" evidence="3"/>
<organism evidence="5 6">
    <name type="scientific">Granulimonas faecalis</name>
    <dbReference type="NCBI Taxonomy" id="2894155"/>
    <lineage>
        <taxon>Bacteria</taxon>
        <taxon>Bacillati</taxon>
        <taxon>Actinomycetota</taxon>
        <taxon>Coriobacteriia</taxon>
        <taxon>Coriobacteriales</taxon>
        <taxon>Kribbibacteriaceae</taxon>
        <taxon>Granulimonas</taxon>
    </lineage>
</organism>
<name>A0AAV5B2G4_9ACTN</name>
<sequence length="504" mass="53984">MTVNKESLTAHYRPVIPSASTSAMLHVTDVRPMPSVSCGREPVSDALYEGFRNIDAVDPALYEHYGVKRGLRNPDGSGVVAGLTTVCDVHGYRKGPDGVEPDEGDLLLRGYSIGDLVGAAASEGRFGYEELAFLLISGQLPTYAQLADFNDRIDSRRALPVGYLSLFPRTTASTSIMNVLQRATLLLYAFDDDPDATDPQHEVDVAVSLLARLPRIAAIASAAYSAEANQSELSIPPIEPGLSMAETILRVLRGPEGYTREEARVLDTMLMLHAEHGGGNNSTFTCRVLSSSGTDPYSAYAAAMGSLKGPKHGGANFKVGQMIDDVCDHVADPSDTEAMEAYIAKIAAGEAFDGTGLLYGIGHAVYTLSDPRAAIIRRYAGALAEHKGLSRRFHTIEAIEDLAPAVVSRVRGTSKPLCANVDLYAGFVYDMLGIPAEMHTPIFAIARLSGWVAHRMEELYGAGRIIRPAYVVPWASTCPVYVPIADRAGDEPPLPAPLAQSSPH</sequence>
<dbReference type="PANTHER" id="PTHR11739:SF4">
    <property type="entry name" value="CITRATE SYNTHASE, PEROXISOMAL"/>
    <property type="match status" value="1"/>
</dbReference>
<comment type="similarity">
    <text evidence="2">Belongs to the citrate synthase family.</text>
</comment>
<dbReference type="GO" id="GO:0036440">
    <property type="term" value="F:citrate synthase activity"/>
    <property type="evidence" value="ECO:0007669"/>
    <property type="project" value="UniProtKB-EC"/>
</dbReference>
<accession>A0AAV5B2G4</accession>
<evidence type="ECO:0000256" key="1">
    <source>
        <dbReference type="ARBA" id="ARBA00005163"/>
    </source>
</evidence>
<dbReference type="EMBL" id="BQKC01000001">
    <property type="protein sequence ID" value="GJM54991.1"/>
    <property type="molecule type" value="Genomic_DNA"/>
</dbReference>
<dbReference type="GO" id="GO:0005829">
    <property type="term" value="C:cytosol"/>
    <property type="evidence" value="ECO:0007669"/>
    <property type="project" value="TreeGrafter"/>
</dbReference>
<evidence type="ECO:0000256" key="3">
    <source>
        <dbReference type="ARBA" id="ARBA00012972"/>
    </source>
</evidence>
<dbReference type="Gene3D" id="1.10.580.10">
    <property type="entry name" value="Citrate Synthase, domain 1"/>
    <property type="match status" value="1"/>
</dbReference>
<dbReference type="SUPFAM" id="SSF48256">
    <property type="entry name" value="Citrate synthase"/>
    <property type="match status" value="1"/>
</dbReference>
<evidence type="ECO:0000313" key="6">
    <source>
        <dbReference type="Proteomes" id="UP001055025"/>
    </source>
</evidence>
<dbReference type="InterPro" id="IPR016142">
    <property type="entry name" value="Citrate_synth-like_lrg_a-sub"/>
</dbReference>
<dbReference type="InterPro" id="IPR002020">
    <property type="entry name" value="Citrate_synthase"/>
</dbReference>
<evidence type="ECO:0000256" key="4">
    <source>
        <dbReference type="ARBA" id="ARBA00022679"/>
    </source>
</evidence>
<dbReference type="GO" id="GO:0005975">
    <property type="term" value="P:carbohydrate metabolic process"/>
    <property type="evidence" value="ECO:0007669"/>
    <property type="project" value="TreeGrafter"/>
</dbReference>
<evidence type="ECO:0000256" key="2">
    <source>
        <dbReference type="ARBA" id="ARBA00010566"/>
    </source>
</evidence>
<protein>
    <recommendedName>
        <fullName evidence="3">citrate synthase (unknown stereospecificity)</fullName>
        <ecNumber evidence="3">2.3.3.16</ecNumber>
    </recommendedName>
</protein>
<keyword evidence="4" id="KW-0808">Transferase</keyword>
<comment type="pathway">
    <text evidence="1">Carbohydrate metabolism; tricarboxylic acid cycle.</text>
</comment>
<dbReference type="Gene3D" id="1.10.230.10">
    <property type="entry name" value="Cytochrome P450-Terp, domain 2"/>
    <property type="match status" value="1"/>
</dbReference>
<proteinExistence type="inferred from homology"/>
<dbReference type="NCBIfam" id="NF010635">
    <property type="entry name" value="PRK14032.1"/>
    <property type="match status" value="1"/>
</dbReference>